<evidence type="ECO:0000256" key="1">
    <source>
        <dbReference type="SAM" id="Phobius"/>
    </source>
</evidence>
<keyword evidence="3" id="KW-1185">Reference proteome</keyword>
<accession>A0A8H3ZM83</accession>
<organism evidence="2 3">
    <name type="scientific">Colletotrichum asianum</name>
    <dbReference type="NCBI Taxonomy" id="702518"/>
    <lineage>
        <taxon>Eukaryota</taxon>
        <taxon>Fungi</taxon>
        <taxon>Dikarya</taxon>
        <taxon>Ascomycota</taxon>
        <taxon>Pezizomycotina</taxon>
        <taxon>Sordariomycetes</taxon>
        <taxon>Hypocreomycetidae</taxon>
        <taxon>Glomerellales</taxon>
        <taxon>Glomerellaceae</taxon>
        <taxon>Colletotrichum</taxon>
        <taxon>Colletotrichum gloeosporioides species complex</taxon>
    </lineage>
</organism>
<keyword evidence="1" id="KW-0472">Membrane</keyword>
<proteinExistence type="predicted"/>
<dbReference type="EMBL" id="WOWK01000043">
    <property type="protein sequence ID" value="KAF0324533.1"/>
    <property type="molecule type" value="Genomic_DNA"/>
</dbReference>
<dbReference type="OrthoDB" id="3354680at2759"/>
<comment type="caution">
    <text evidence="2">The sequence shown here is derived from an EMBL/GenBank/DDBJ whole genome shotgun (WGS) entry which is preliminary data.</text>
</comment>
<keyword evidence="1" id="KW-0812">Transmembrane</keyword>
<evidence type="ECO:0000313" key="2">
    <source>
        <dbReference type="EMBL" id="KAF0324533.1"/>
    </source>
</evidence>
<sequence>MAQLNAVSIDPRCLFIQHSKKNSLVKMISTHVMSARMIIGVVVAVPAIFALKHACKVYDQIRVVDRRRIHSSNGISDAYCQSSTIKDIVNPRNHVSTSDSRYVDLTLPKNASKVTDERILVAFTHGFFGGKVFAPERIVLAAIGRDFTGFEGVGTNSELQRVWTVSGVSSLKLPTLNSLLFGAFQVCNIELQYEDKDAEEGLSTRSSIDFAYGSDQGQFAGAHRFSVIRNSNRSDVVRVVFESLSCNPTVNKPFAPEFALVFHRVYAMLLFQDSIASLVQDLNGV</sequence>
<dbReference type="Proteomes" id="UP000434172">
    <property type="component" value="Unassembled WGS sequence"/>
</dbReference>
<keyword evidence="1" id="KW-1133">Transmembrane helix</keyword>
<evidence type="ECO:0000313" key="3">
    <source>
        <dbReference type="Proteomes" id="UP000434172"/>
    </source>
</evidence>
<dbReference type="AlphaFoldDB" id="A0A8H3ZM83"/>
<protein>
    <submittedName>
        <fullName evidence="2">Uncharacterized protein</fullName>
    </submittedName>
</protein>
<gene>
    <name evidence="2" type="ORF">GQ607_008237</name>
</gene>
<reference evidence="2 3" key="1">
    <citation type="submission" date="2019-12" db="EMBL/GenBank/DDBJ databases">
        <title>A genome sequence resource for the geographically widespread anthracnose pathogen Colletotrichum asianum.</title>
        <authorList>
            <person name="Meng Y."/>
        </authorList>
    </citation>
    <scope>NUCLEOTIDE SEQUENCE [LARGE SCALE GENOMIC DNA]</scope>
    <source>
        <strain evidence="2 3">ICMP 18580</strain>
    </source>
</reference>
<feature type="transmembrane region" description="Helical" evidence="1">
    <location>
        <begin position="33"/>
        <end position="51"/>
    </location>
</feature>
<name>A0A8H3ZM83_9PEZI</name>